<comment type="caution">
    <text evidence="1">The sequence shown here is derived from an EMBL/GenBank/DDBJ whole genome shotgun (WGS) entry which is preliminary data.</text>
</comment>
<gene>
    <name evidence="1" type="ORF">A2824_01735</name>
</gene>
<evidence type="ECO:0008006" key="3">
    <source>
        <dbReference type="Google" id="ProtNLM"/>
    </source>
</evidence>
<dbReference type="InterPro" id="IPR023627">
    <property type="entry name" value="Rcmb_RecR"/>
</dbReference>
<organism evidence="1 2">
    <name type="scientific">Candidatus Nomurabacteria bacterium RIFCSPHIGHO2_01_FULL_42_16</name>
    <dbReference type="NCBI Taxonomy" id="1801743"/>
    <lineage>
        <taxon>Bacteria</taxon>
        <taxon>Candidatus Nomuraibacteriota</taxon>
    </lineage>
</organism>
<dbReference type="Gene3D" id="1.10.8.420">
    <property type="entry name" value="RecR Domain 1"/>
    <property type="match status" value="1"/>
</dbReference>
<dbReference type="Pfam" id="PF21176">
    <property type="entry name" value="RecR_HhH"/>
    <property type="match status" value="1"/>
</dbReference>
<dbReference type="Proteomes" id="UP000178059">
    <property type="component" value="Unassembled WGS sequence"/>
</dbReference>
<reference evidence="1 2" key="1">
    <citation type="journal article" date="2016" name="Nat. Commun.">
        <title>Thousands of microbial genomes shed light on interconnected biogeochemical processes in an aquifer system.</title>
        <authorList>
            <person name="Anantharaman K."/>
            <person name="Brown C.T."/>
            <person name="Hug L.A."/>
            <person name="Sharon I."/>
            <person name="Castelle C.J."/>
            <person name="Probst A.J."/>
            <person name="Thomas B.C."/>
            <person name="Singh A."/>
            <person name="Wilkins M.J."/>
            <person name="Karaoz U."/>
            <person name="Brodie E.L."/>
            <person name="Williams K.H."/>
            <person name="Hubbard S.S."/>
            <person name="Banfield J.F."/>
        </authorList>
    </citation>
    <scope>NUCLEOTIDE SEQUENCE [LARGE SCALE GENOMIC DNA]</scope>
</reference>
<dbReference type="GO" id="GO:0003677">
    <property type="term" value="F:DNA binding"/>
    <property type="evidence" value="ECO:0007669"/>
    <property type="project" value="InterPro"/>
</dbReference>
<evidence type="ECO:0000313" key="2">
    <source>
        <dbReference type="Proteomes" id="UP000178059"/>
    </source>
</evidence>
<accession>A0A1F6VKJ4</accession>
<dbReference type="PANTHER" id="PTHR30446">
    <property type="entry name" value="RECOMBINATION PROTEIN RECR"/>
    <property type="match status" value="1"/>
</dbReference>
<name>A0A1F6VKJ4_9BACT</name>
<proteinExistence type="predicted"/>
<dbReference type="AlphaFoldDB" id="A0A1F6VKJ4"/>
<dbReference type="InterPro" id="IPR000093">
    <property type="entry name" value="DNA_Rcmb_RecR"/>
</dbReference>
<dbReference type="Pfam" id="PF21175">
    <property type="entry name" value="RecR_C"/>
    <property type="match status" value="1"/>
</dbReference>
<sequence length="186" mass="21200">MSLIEKLSQYFKKFPGIGERQAARFVYFLLNEKPADVKEFIQTVVDLKKNIGQCAYCFRFAELNEKVCTWCRNHGDAKILVVVEKEAGLETLQKSNLAAKYFILGNLPRQKELIEKIKKEDISEIILAFSLTPQAEYNEGILRQALSPIITQKKIKISSLGRGISTGLELEYSDPETIQNALKNRQ</sequence>
<dbReference type="EMBL" id="MFTT01000011">
    <property type="protein sequence ID" value="OGI70154.1"/>
    <property type="molecule type" value="Genomic_DNA"/>
</dbReference>
<protein>
    <recommendedName>
        <fullName evidence="3">Recombination protein RecR</fullName>
    </recommendedName>
</protein>
<dbReference type="GO" id="GO:0006281">
    <property type="term" value="P:DNA repair"/>
    <property type="evidence" value="ECO:0007669"/>
    <property type="project" value="InterPro"/>
</dbReference>
<dbReference type="GO" id="GO:0046872">
    <property type="term" value="F:metal ion binding"/>
    <property type="evidence" value="ECO:0007669"/>
    <property type="project" value="InterPro"/>
</dbReference>
<evidence type="ECO:0000313" key="1">
    <source>
        <dbReference type="EMBL" id="OGI70154.1"/>
    </source>
</evidence>
<dbReference type="SUPFAM" id="SSF111304">
    <property type="entry name" value="Recombination protein RecR"/>
    <property type="match status" value="1"/>
</dbReference>
<dbReference type="Gene3D" id="3.40.1360.10">
    <property type="match status" value="1"/>
</dbReference>
<dbReference type="PANTHER" id="PTHR30446:SF0">
    <property type="entry name" value="RECOMBINATION PROTEIN RECR"/>
    <property type="match status" value="1"/>
</dbReference>
<dbReference type="GO" id="GO:0006310">
    <property type="term" value="P:DNA recombination"/>
    <property type="evidence" value="ECO:0007669"/>
    <property type="project" value="InterPro"/>
</dbReference>
<dbReference type="STRING" id="1801743.A2824_01735"/>